<accession>I2FMV5</accession>
<dbReference type="HOGENOM" id="CLU_1679265_0_0_1"/>
<evidence type="ECO:0000256" key="1">
    <source>
        <dbReference type="SAM" id="MobiDB-lite"/>
    </source>
</evidence>
<feature type="region of interest" description="Disordered" evidence="1">
    <location>
        <begin position="1"/>
        <end position="117"/>
    </location>
</feature>
<evidence type="ECO:0000313" key="2">
    <source>
        <dbReference type="EMBL" id="CCF48248.1"/>
    </source>
</evidence>
<feature type="compositionally biased region" description="Polar residues" evidence="1">
    <location>
        <begin position="43"/>
        <end position="55"/>
    </location>
</feature>
<organism evidence="2 3">
    <name type="scientific">Ustilago hordei</name>
    <name type="common">Barley covered smut fungus</name>
    <dbReference type="NCBI Taxonomy" id="120017"/>
    <lineage>
        <taxon>Eukaryota</taxon>
        <taxon>Fungi</taxon>
        <taxon>Dikarya</taxon>
        <taxon>Basidiomycota</taxon>
        <taxon>Ustilaginomycotina</taxon>
        <taxon>Ustilaginomycetes</taxon>
        <taxon>Ustilaginales</taxon>
        <taxon>Ustilaginaceae</taxon>
        <taxon>Ustilago</taxon>
    </lineage>
</organism>
<proteinExistence type="predicted"/>
<feature type="compositionally biased region" description="Basic and acidic residues" evidence="1">
    <location>
        <begin position="12"/>
        <end position="21"/>
    </location>
</feature>
<feature type="compositionally biased region" description="Basic residues" evidence="1">
    <location>
        <begin position="56"/>
        <end position="74"/>
    </location>
</feature>
<name>I2FMV5_USTHO</name>
<dbReference type="AlphaFoldDB" id="I2FMV5"/>
<gene>
    <name evidence="2" type="ORF">UHOR_05947</name>
</gene>
<comment type="caution">
    <text evidence="2">The sequence shown here is derived from an EMBL/GenBank/DDBJ whole genome shotgun (WGS) entry which is preliminary data.</text>
</comment>
<reference evidence="2 3" key="1">
    <citation type="journal article" date="2012" name="Plant Cell">
        <title>Genome comparison of barley and maize smut fungi reveals targeted loss of RNA silencing components and species-specific presence of transposable elements.</title>
        <authorList>
            <person name="Laurie J.D."/>
            <person name="Ali S."/>
            <person name="Linning R."/>
            <person name="Mannhaupt G."/>
            <person name="Wong P."/>
            <person name="Gueldener U."/>
            <person name="Muensterkoetter M."/>
            <person name="Moore R."/>
            <person name="Kahmann R."/>
            <person name="Bakkeren G."/>
            <person name="Schirawski J."/>
        </authorList>
    </citation>
    <scope>NUCLEOTIDE SEQUENCE [LARGE SCALE GENOMIC DNA]</scope>
    <source>
        <strain evidence="3">Uh4875-4</strain>
    </source>
</reference>
<evidence type="ECO:0000313" key="3">
    <source>
        <dbReference type="Proteomes" id="UP000006174"/>
    </source>
</evidence>
<dbReference type="Proteomes" id="UP000006174">
    <property type="component" value="Unassembled WGS sequence"/>
</dbReference>
<keyword evidence="3" id="KW-1185">Reference proteome</keyword>
<dbReference type="EMBL" id="CAGI01000132">
    <property type="protein sequence ID" value="CCF48248.1"/>
    <property type="molecule type" value="Genomic_DNA"/>
</dbReference>
<sequence>MASALRWIAENVPKEHEKSEMQRGCVGEVQALEGHGEERRQSMTRGQTATESTQTRRWKKIRRNDRQVKGRGRRTNLGQARGRDARADCNMLRQNEARRRQETMGDGDDSEQGKIRPYATRRAVAWSETWATASQKCGGFVGVSVQMSLSMGNRNEK</sequence>
<protein>
    <submittedName>
        <fullName evidence="2">Uncharacterized protein</fullName>
    </submittedName>
</protein>